<dbReference type="GO" id="GO:0005886">
    <property type="term" value="C:plasma membrane"/>
    <property type="evidence" value="ECO:0007669"/>
    <property type="project" value="TreeGrafter"/>
</dbReference>
<dbReference type="GO" id="GO:0003688">
    <property type="term" value="F:DNA replication origin binding"/>
    <property type="evidence" value="ECO:0007669"/>
    <property type="project" value="UniProtKB-UniRule"/>
</dbReference>
<feature type="domain" description="AAA+ ATPase" evidence="12">
    <location>
        <begin position="156"/>
        <end position="286"/>
    </location>
</feature>
<dbReference type="NCBIfam" id="TIGR00362">
    <property type="entry name" value="DnaA"/>
    <property type="match status" value="1"/>
</dbReference>
<keyword evidence="3 8" id="KW-0235">DNA replication</keyword>
<proteinExistence type="inferred from homology"/>
<dbReference type="Pfam" id="PF08299">
    <property type="entry name" value="Bac_DnaA_C"/>
    <property type="match status" value="1"/>
</dbReference>
<dbReference type="Proteomes" id="UP000587760">
    <property type="component" value="Unassembled WGS sequence"/>
</dbReference>
<dbReference type="Pfam" id="PF11638">
    <property type="entry name" value="DnaA_N"/>
    <property type="match status" value="1"/>
</dbReference>
<evidence type="ECO:0000256" key="6">
    <source>
        <dbReference type="ARBA" id="ARBA00023121"/>
    </source>
</evidence>
<evidence type="ECO:0000256" key="5">
    <source>
        <dbReference type="ARBA" id="ARBA00022840"/>
    </source>
</evidence>
<dbReference type="CDD" id="cd00009">
    <property type="entry name" value="AAA"/>
    <property type="match status" value="1"/>
</dbReference>
<dbReference type="SUPFAM" id="SSF48295">
    <property type="entry name" value="TrpR-like"/>
    <property type="match status" value="1"/>
</dbReference>
<dbReference type="Gene3D" id="1.10.8.60">
    <property type="match status" value="1"/>
</dbReference>
<dbReference type="SMART" id="SM00760">
    <property type="entry name" value="Bac_DnaA_C"/>
    <property type="match status" value="1"/>
</dbReference>
<protein>
    <recommendedName>
        <fullName evidence="8 9">Chromosomal replication initiator protein DnaA</fullName>
    </recommendedName>
</protein>
<dbReference type="InterPro" id="IPR018312">
    <property type="entry name" value="Chromosome_initiator_DnaA_CS"/>
</dbReference>
<comment type="subunit">
    <text evidence="8">Oligomerizes as a right-handed, spiral filament on DNA at oriC.</text>
</comment>
<evidence type="ECO:0000256" key="2">
    <source>
        <dbReference type="ARBA" id="ARBA00022490"/>
    </source>
</evidence>
<evidence type="ECO:0000256" key="10">
    <source>
        <dbReference type="RuleBase" id="RU000577"/>
    </source>
</evidence>
<dbReference type="SMART" id="SM00382">
    <property type="entry name" value="AAA"/>
    <property type="match status" value="1"/>
</dbReference>
<keyword evidence="7 8" id="KW-0238">DNA-binding</keyword>
<dbReference type="SUPFAM" id="SSF52540">
    <property type="entry name" value="P-loop containing nucleoside triphosphate hydrolases"/>
    <property type="match status" value="1"/>
</dbReference>
<dbReference type="PROSITE" id="PS01008">
    <property type="entry name" value="DNAA"/>
    <property type="match status" value="1"/>
</dbReference>
<keyword evidence="15" id="KW-1185">Reference proteome</keyword>
<feature type="binding site" evidence="8">
    <location>
        <position position="170"/>
    </location>
    <ligand>
        <name>ATP</name>
        <dbReference type="ChEBI" id="CHEBI:30616"/>
    </ligand>
</feature>
<dbReference type="FunFam" id="3.40.50.300:FF:000668">
    <property type="entry name" value="Chromosomal replication initiator protein DnaA"/>
    <property type="match status" value="1"/>
</dbReference>
<comment type="caution">
    <text evidence="8">Lacks conserved residue(s) required for the propagation of feature annotation.</text>
</comment>
<feature type="binding site" evidence="8">
    <location>
        <position position="167"/>
    </location>
    <ligand>
        <name>ATP</name>
        <dbReference type="ChEBI" id="CHEBI:30616"/>
    </ligand>
</feature>
<feature type="region of interest" description="Domain IV, binds dsDNA" evidence="8">
    <location>
        <begin position="341"/>
        <end position="465"/>
    </location>
</feature>
<evidence type="ECO:0000256" key="4">
    <source>
        <dbReference type="ARBA" id="ARBA00022741"/>
    </source>
</evidence>
<dbReference type="InterPro" id="IPR010921">
    <property type="entry name" value="Trp_repressor/repl_initiator"/>
</dbReference>
<dbReference type="PANTHER" id="PTHR30050:SF2">
    <property type="entry name" value="CHROMOSOMAL REPLICATION INITIATOR PROTEIN DNAA"/>
    <property type="match status" value="1"/>
</dbReference>
<accession>A0A841RG14</accession>
<feature type="binding site" evidence="8">
    <location>
        <position position="169"/>
    </location>
    <ligand>
        <name>ATP</name>
        <dbReference type="ChEBI" id="CHEBI:30616"/>
    </ligand>
</feature>
<dbReference type="EMBL" id="JACHGJ010000011">
    <property type="protein sequence ID" value="MBB6482331.1"/>
    <property type="molecule type" value="Genomic_DNA"/>
</dbReference>
<dbReference type="GO" id="GO:0008289">
    <property type="term" value="F:lipid binding"/>
    <property type="evidence" value="ECO:0007669"/>
    <property type="project" value="UniProtKB-KW"/>
</dbReference>
<dbReference type="InterPro" id="IPR003593">
    <property type="entry name" value="AAA+_ATPase"/>
</dbReference>
<dbReference type="InterPro" id="IPR038454">
    <property type="entry name" value="DnaA_N_sf"/>
</dbReference>
<feature type="binding site" evidence="8">
    <location>
        <position position="171"/>
    </location>
    <ligand>
        <name>ATP</name>
        <dbReference type="ChEBI" id="CHEBI:30616"/>
    </ligand>
</feature>
<evidence type="ECO:0000313" key="14">
    <source>
        <dbReference type="EMBL" id="MBB6482331.1"/>
    </source>
</evidence>
<comment type="subcellular location">
    <subcellularLocation>
        <location evidence="8">Cytoplasm</location>
    </subcellularLocation>
</comment>
<dbReference type="GO" id="GO:0006275">
    <property type="term" value="P:regulation of DNA replication"/>
    <property type="evidence" value="ECO:0007669"/>
    <property type="project" value="UniProtKB-UniRule"/>
</dbReference>
<keyword evidence="4 8" id="KW-0547">Nucleotide-binding</keyword>
<dbReference type="InterPro" id="IPR001957">
    <property type="entry name" value="Chromosome_initiator_DnaA"/>
</dbReference>
<evidence type="ECO:0000313" key="15">
    <source>
        <dbReference type="Proteomes" id="UP000587760"/>
    </source>
</evidence>
<evidence type="ECO:0000256" key="11">
    <source>
        <dbReference type="RuleBase" id="RU004227"/>
    </source>
</evidence>
<dbReference type="InterPro" id="IPR013317">
    <property type="entry name" value="DnaA_dom"/>
</dbReference>
<evidence type="ECO:0000256" key="3">
    <source>
        <dbReference type="ARBA" id="ARBA00022705"/>
    </source>
</evidence>
<sequence length="465" mass="53593">MSSYDFSIFWKESIKQLKEEKLISSQEFDMWFTNINYVRSSESTITVSVPSNFYKDQVIQRYLDILENKLFELSGRKLKLEFEIIQKTEIVIPEKEEKAQNRPSFSEKGQEISVKEVRRSHPQLREDYTFDNFIIGNNNEFAANAAKGIADNPGANYNPCLIYGGVGMGKTHLMQSIGNSIYQKMNGKKIVFISAETFVSEFVQAVQKGSQQAFKNKYRNNVDVLLIDDIHEFHSKESTQDELFHTFNALYDANKQMVFTIDRPPSELVNFANRLKSRFEMGLNVDLQPPNYETRLAILKNMNENSHSNIPEEVMELISKNITTNIRDLKAALTKLIAYAELVGKNITLEIAQNQLKQAFNAPIQANITIDRVQRIVSEYFNITPNDLKGKKRTKVITYPRQICMYIIREITDFSTTEIGLEFGGRDHTTVMHSCQRIEDRMKTDSTLEPLVMNLIRSVKEHGNN</sequence>
<dbReference type="GO" id="GO:0005737">
    <property type="term" value="C:cytoplasm"/>
    <property type="evidence" value="ECO:0007669"/>
    <property type="project" value="UniProtKB-SubCell"/>
</dbReference>
<dbReference type="InterPro" id="IPR013159">
    <property type="entry name" value="DnaA_C"/>
</dbReference>
<dbReference type="InterPro" id="IPR020591">
    <property type="entry name" value="Chromosome_initiator_DnaA-like"/>
</dbReference>
<dbReference type="Gene3D" id="3.30.300.180">
    <property type="match status" value="1"/>
</dbReference>
<evidence type="ECO:0000256" key="7">
    <source>
        <dbReference type="ARBA" id="ARBA00023125"/>
    </source>
</evidence>
<evidence type="ECO:0000259" key="13">
    <source>
        <dbReference type="SMART" id="SM00760"/>
    </source>
</evidence>
<evidence type="ECO:0000256" key="8">
    <source>
        <dbReference type="HAMAP-Rule" id="MF_00377"/>
    </source>
</evidence>
<dbReference type="RefSeq" id="WP_184748568.1">
    <property type="nucleotide sequence ID" value="NZ_JACHGJ010000011.1"/>
</dbReference>
<comment type="domain">
    <text evidence="8">Domain I is involved in oligomerization and binding regulators, domain II is flexibile and of varying length in different bacteria, domain III forms the AAA+ region, while domain IV binds dsDNA.</text>
</comment>
<dbReference type="AlphaFoldDB" id="A0A841RG14"/>
<keyword evidence="6 8" id="KW-0446">Lipid-binding</keyword>
<dbReference type="InterPro" id="IPR024633">
    <property type="entry name" value="DnaA_N_dom"/>
</dbReference>
<name>A0A841RG14_9SPIO</name>
<comment type="caution">
    <text evidence="14">The sequence shown here is derived from an EMBL/GenBank/DDBJ whole genome shotgun (WGS) entry which is preliminary data.</text>
</comment>
<dbReference type="Gene3D" id="3.40.50.300">
    <property type="entry name" value="P-loop containing nucleotide triphosphate hydrolases"/>
    <property type="match status" value="1"/>
</dbReference>
<gene>
    <name evidence="8" type="primary">dnaA</name>
    <name evidence="14" type="ORF">HNR50_004024</name>
</gene>
<feature type="domain" description="Chromosomal replication initiator DnaA C-terminal" evidence="13">
    <location>
        <begin position="369"/>
        <end position="438"/>
    </location>
</feature>
<comment type="similarity">
    <text evidence="1 8 11">Belongs to the DnaA family.</text>
</comment>
<evidence type="ECO:0000256" key="1">
    <source>
        <dbReference type="ARBA" id="ARBA00006583"/>
    </source>
</evidence>
<comment type="function">
    <text evidence="8 10">Plays an essential role in the initiation and regulation of chromosomal replication. ATP-DnaA binds to the origin of replication (oriC) to initiate formation of the DNA replication initiation complex once per cell cycle. Binds the DnaA box (a 9 base pair repeat at the origin) and separates the double-stranded (ds)DNA. Forms a right-handed helical filament on oriC DNA; dsDNA binds to the exterior of the filament while single-stranded (ss)DNA is stabiized in the filament's interior. The ATP-DnaA-oriC complex binds and stabilizes one strand of the AT-rich DNA unwinding element (DUE), permitting loading of DNA polymerase. After initiation quickly degrades to an ADP-DnaA complex that is not apt for DNA replication. Binds acidic phospholipids.</text>
</comment>
<evidence type="ECO:0000259" key="12">
    <source>
        <dbReference type="SMART" id="SM00382"/>
    </source>
</evidence>
<dbReference type="Gene3D" id="1.10.1750.10">
    <property type="match status" value="1"/>
</dbReference>
<dbReference type="CDD" id="cd06571">
    <property type="entry name" value="Bac_DnaA_C"/>
    <property type="match status" value="1"/>
</dbReference>
<dbReference type="GO" id="GO:0005524">
    <property type="term" value="F:ATP binding"/>
    <property type="evidence" value="ECO:0007669"/>
    <property type="project" value="UniProtKB-UniRule"/>
</dbReference>
<dbReference type="InterPro" id="IPR027417">
    <property type="entry name" value="P-loop_NTPase"/>
</dbReference>
<evidence type="ECO:0000256" key="9">
    <source>
        <dbReference type="NCBIfam" id="TIGR00362"/>
    </source>
</evidence>
<dbReference type="GO" id="GO:0006270">
    <property type="term" value="P:DNA replication initiation"/>
    <property type="evidence" value="ECO:0007669"/>
    <property type="project" value="UniProtKB-UniRule"/>
</dbReference>
<reference evidence="14 15" key="1">
    <citation type="submission" date="2020-08" db="EMBL/GenBank/DDBJ databases">
        <title>Genomic Encyclopedia of Type Strains, Phase IV (KMG-IV): sequencing the most valuable type-strain genomes for metagenomic binning, comparative biology and taxonomic classification.</title>
        <authorList>
            <person name="Goeker M."/>
        </authorList>
    </citation>
    <scope>NUCLEOTIDE SEQUENCE [LARGE SCALE GENOMIC DNA]</scope>
    <source>
        <strain evidence="14 15">DSM 2461</strain>
    </source>
</reference>
<keyword evidence="2 8" id="KW-0963">Cytoplasm</keyword>
<organism evidence="14 15">
    <name type="scientific">Spirochaeta isovalerica</name>
    <dbReference type="NCBI Taxonomy" id="150"/>
    <lineage>
        <taxon>Bacteria</taxon>
        <taxon>Pseudomonadati</taxon>
        <taxon>Spirochaetota</taxon>
        <taxon>Spirochaetia</taxon>
        <taxon>Spirochaetales</taxon>
        <taxon>Spirochaetaceae</taxon>
        <taxon>Spirochaeta</taxon>
    </lineage>
</organism>
<feature type="region of interest" description="Domain I, interacts with DnaA modulators" evidence="8">
    <location>
        <begin position="1"/>
        <end position="99"/>
    </location>
</feature>
<keyword evidence="5 8" id="KW-0067">ATP-binding</keyword>
<dbReference type="PANTHER" id="PTHR30050">
    <property type="entry name" value="CHROMOSOMAL REPLICATION INITIATOR PROTEIN DNAA"/>
    <property type="match status" value="1"/>
</dbReference>
<dbReference type="Pfam" id="PF00308">
    <property type="entry name" value="Bac_DnaA"/>
    <property type="match status" value="1"/>
</dbReference>
<dbReference type="PRINTS" id="PR00051">
    <property type="entry name" value="DNAA"/>
</dbReference>
<dbReference type="HAMAP" id="MF_00377">
    <property type="entry name" value="DnaA_bact"/>
    <property type="match status" value="1"/>
</dbReference>